<dbReference type="AlphaFoldDB" id="A0A0M6WAP9"/>
<keyword evidence="2" id="KW-0378">Hydrolase</keyword>
<dbReference type="InterPro" id="IPR002772">
    <property type="entry name" value="Glyco_hydro_3_C"/>
</dbReference>
<proteinExistence type="inferred from homology"/>
<dbReference type="InterPro" id="IPR044993">
    <property type="entry name" value="BXL"/>
</dbReference>
<evidence type="ECO:0000259" key="3">
    <source>
        <dbReference type="SMART" id="SM01217"/>
    </source>
</evidence>
<dbReference type="PANTHER" id="PTHR42721:SF3">
    <property type="entry name" value="BETA-D-XYLOSIDASE 5-RELATED"/>
    <property type="match status" value="1"/>
</dbReference>
<evidence type="ECO:0000313" key="5">
    <source>
        <dbReference type="Proteomes" id="UP000049979"/>
    </source>
</evidence>
<dbReference type="SUPFAM" id="SSF51445">
    <property type="entry name" value="(Trans)glycosidases"/>
    <property type="match status" value="1"/>
</dbReference>
<dbReference type="Proteomes" id="UP000049979">
    <property type="component" value="Unassembled WGS sequence"/>
</dbReference>
<dbReference type="InterPro" id="IPR017853">
    <property type="entry name" value="GH"/>
</dbReference>
<evidence type="ECO:0000256" key="2">
    <source>
        <dbReference type="ARBA" id="ARBA00022801"/>
    </source>
</evidence>
<dbReference type="Gene3D" id="2.60.40.10">
    <property type="entry name" value="Immunoglobulins"/>
    <property type="match status" value="1"/>
</dbReference>
<dbReference type="GO" id="GO:0045493">
    <property type="term" value="P:xylan catabolic process"/>
    <property type="evidence" value="ECO:0007669"/>
    <property type="project" value="InterPro"/>
</dbReference>
<dbReference type="InterPro" id="IPR013783">
    <property type="entry name" value="Ig-like_fold"/>
</dbReference>
<dbReference type="InterPro" id="IPR036962">
    <property type="entry name" value="Glyco_hydro_3_N_sf"/>
</dbReference>
<evidence type="ECO:0000256" key="1">
    <source>
        <dbReference type="ARBA" id="ARBA00005336"/>
    </source>
</evidence>
<name>A0A0M6WAP9_9FIRM</name>
<dbReference type="GO" id="GO:0031222">
    <property type="term" value="P:arabinan catabolic process"/>
    <property type="evidence" value="ECO:0007669"/>
    <property type="project" value="TreeGrafter"/>
</dbReference>
<gene>
    <name evidence="4" type="ORF">M72_00431</name>
</gene>
<accession>A0A0M6WAP9</accession>
<dbReference type="PANTHER" id="PTHR42721">
    <property type="entry name" value="SUGAR HYDROLASE-RELATED"/>
    <property type="match status" value="1"/>
</dbReference>
<dbReference type="Pfam" id="PF14310">
    <property type="entry name" value="Fn3-like"/>
    <property type="match status" value="1"/>
</dbReference>
<comment type="similarity">
    <text evidence="1">Belongs to the glycosyl hydrolase 3 family.</text>
</comment>
<dbReference type="SMART" id="SM01217">
    <property type="entry name" value="Fn3_like"/>
    <property type="match status" value="1"/>
</dbReference>
<dbReference type="Gene3D" id="3.20.20.300">
    <property type="entry name" value="Glycoside hydrolase, family 3, N-terminal domain"/>
    <property type="match status" value="1"/>
</dbReference>
<dbReference type="GO" id="GO:0009044">
    <property type="term" value="F:xylan 1,4-beta-xylosidase activity"/>
    <property type="evidence" value="ECO:0007669"/>
    <property type="project" value="InterPro"/>
</dbReference>
<dbReference type="SUPFAM" id="SSF52279">
    <property type="entry name" value="Beta-D-glucan exohydrolase, C-terminal domain"/>
    <property type="match status" value="1"/>
</dbReference>
<dbReference type="Gene3D" id="3.40.50.1700">
    <property type="entry name" value="Glycoside hydrolase family 3 C-terminal domain"/>
    <property type="match status" value="1"/>
</dbReference>
<organism evidence="4 5">
    <name type="scientific">Roseburia faecis</name>
    <dbReference type="NCBI Taxonomy" id="301302"/>
    <lineage>
        <taxon>Bacteria</taxon>
        <taxon>Bacillati</taxon>
        <taxon>Bacillota</taxon>
        <taxon>Clostridia</taxon>
        <taxon>Lachnospirales</taxon>
        <taxon>Lachnospiraceae</taxon>
        <taxon>Roseburia</taxon>
    </lineage>
</organism>
<dbReference type="GO" id="GO:0046556">
    <property type="term" value="F:alpha-L-arabinofuranosidase activity"/>
    <property type="evidence" value="ECO:0007669"/>
    <property type="project" value="TreeGrafter"/>
</dbReference>
<reference evidence="5" key="1">
    <citation type="submission" date="2015-05" db="EMBL/GenBank/DDBJ databases">
        <authorList>
            <consortium name="Pathogen Informatics"/>
        </authorList>
    </citation>
    <scope>NUCLEOTIDE SEQUENCE [LARGE SCALE GENOMIC DNA]</scope>
    <source>
        <strain evidence="5">M72</strain>
    </source>
</reference>
<sequence>MVLQEPACGSKTLLQDMQEAYEKGLVSEEEITEAVERLMEVRIRLGMMKDYPSPYEDITYDKVECPEHVKLSVEAARRSLVLLKNENAFLPLDKNKIQTVAVIGPNANSRDALVGNYVGTSSRYITPLEGIQQYVGDDVRVLYAEGCHLYKDKVEFLAETKDRFKEAVIAAEQADVVVMCLGLDATIEGEEGDAGNEYASGDKLGLNLPGLQEELLETVTAVGKPVVLVISAGSALDLSWADAHVAAIIDSFYPGARGGKAVAEAIFGDFSPSGKLPVTFYQGTENLPEFTDYDMSDRTYRYTDKNVLYPFGYGLHYGTIRYENAQISCAQCSVRDAVDVSVDVINESSYTIHESVQAYIQHEEADAYEPGYQLKGIQTVTLQPKETKRVTISLKARDFAIITQEGECVVRPGSYRIAIGGQQPDARSAKLTGSDVAALVVRREGAQTPVEY</sequence>
<evidence type="ECO:0000313" key="4">
    <source>
        <dbReference type="EMBL" id="CRL32794.1"/>
    </source>
</evidence>
<dbReference type="InterPro" id="IPR036881">
    <property type="entry name" value="Glyco_hydro_3_C_sf"/>
</dbReference>
<protein>
    <recommendedName>
        <fullName evidence="3">Fibronectin type III-like domain-containing protein</fullName>
    </recommendedName>
</protein>
<dbReference type="InterPro" id="IPR026891">
    <property type="entry name" value="Fn3-like"/>
</dbReference>
<dbReference type="EMBL" id="CVRR01000005">
    <property type="protein sequence ID" value="CRL32794.1"/>
    <property type="molecule type" value="Genomic_DNA"/>
</dbReference>
<keyword evidence="5" id="KW-1185">Reference proteome</keyword>
<dbReference type="STRING" id="301302.ERS852420_02490"/>
<feature type="domain" description="Fibronectin type III-like" evidence="3">
    <location>
        <begin position="354"/>
        <end position="423"/>
    </location>
</feature>
<dbReference type="Pfam" id="PF01915">
    <property type="entry name" value="Glyco_hydro_3_C"/>
    <property type="match status" value="1"/>
</dbReference>